<dbReference type="SMART" id="SM01178">
    <property type="entry name" value="DUF4217"/>
    <property type="match status" value="1"/>
</dbReference>
<feature type="region of interest" description="Disordered" evidence="12">
    <location>
        <begin position="118"/>
        <end position="150"/>
    </location>
</feature>
<feature type="domain" description="Helicase ATP-binding" evidence="13">
    <location>
        <begin position="46"/>
        <end position="262"/>
    </location>
</feature>
<dbReference type="CDD" id="cd17960">
    <property type="entry name" value="DEADc_DDX55"/>
    <property type="match status" value="1"/>
</dbReference>
<gene>
    <name evidence="16" type="ORF">L201_002733</name>
</gene>
<keyword evidence="17" id="KW-1185">Reference proteome</keyword>
<feature type="compositionally biased region" description="Basic and acidic residues" evidence="12">
    <location>
        <begin position="609"/>
        <end position="652"/>
    </location>
</feature>
<protein>
    <recommendedName>
        <fullName evidence="11">ATP-dependent RNA helicase</fullName>
        <ecNumber evidence="11">3.6.4.13</ecNumber>
    </recommendedName>
</protein>
<dbReference type="SUPFAM" id="SSF52540">
    <property type="entry name" value="P-loop containing nucleoside triphosphate hydrolases"/>
    <property type="match status" value="1"/>
</dbReference>
<dbReference type="InterPro" id="IPR001650">
    <property type="entry name" value="Helicase_C-like"/>
</dbReference>
<evidence type="ECO:0000313" key="17">
    <source>
        <dbReference type="Proteomes" id="UP001355207"/>
    </source>
</evidence>
<accession>A0AAX4JR48</accession>
<feature type="compositionally biased region" description="Gly residues" evidence="12">
    <location>
        <begin position="743"/>
        <end position="752"/>
    </location>
</feature>
<dbReference type="GO" id="GO:0006364">
    <property type="term" value="P:rRNA processing"/>
    <property type="evidence" value="ECO:0007669"/>
    <property type="project" value="UniProtKB-KW"/>
</dbReference>
<evidence type="ECO:0000256" key="1">
    <source>
        <dbReference type="ARBA" id="ARBA00004604"/>
    </source>
</evidence>
<dbReference type="EC" id="3.6.4.13" evidence="11"/>
<dbReference type="InterPro" id="IPR014014">
    <property type="entry name" value="RNA_helicase_DEAD_Q_motif"/>
</dbReference>
<dbReference type="SMART" id="SM00490">
    <property type="entry name" value="HELICc"/>
    <property type="match status" value="1"/>
</dbReference>
<keyword evidence="6 10" id="KW-0347">Helicase</keyword>
<dbReference type="Proteomes" id="UP001355207">
    <property type="component" value="Chromosome 3"/>
</dbReference>
<feature type="compositionally biased region" description="Low complexity" evidence="12">
    <location>
        <begin position="661"/>
        <end position="671"/>
    </location>
</feature>
<dbReference type="InterPro" id="IPR027417">
    <property type="entry name" value="P-loop_NTPase"/>
</dbReference>
<evidence type="ECO:0000259" key="13">
    <source>
        <dbReference type="PROSITE" id="PS51192"/>
    </source>
</evidence>
<dbReference type="EMBL" id="CP144100">
    <property type="protein sequence ID" value="WWC87839.1"/>
    <property type="molecule type" value="Genomic_DNA"/>
</dbReference>
<feature type="region of interest" description="Disordered" evidence="12">
    <location>
        <begin position="547"/>
        <end position="572"/>
    </location>
</feature>
<evidence type="ECO:0000256" key="3">
    <source>
        <dbReference type="ARBA" id="ARBA00022552"/>
    </source>
</evidence>
<dbReference type="AlphaFoldDB" id="A0AAX4JR48"/>
<keyword evidence="4 10" id="KW-0547">Nucleotide-binding</keyword>
<dbReference type="PROSITE" id="PS00039">
    <property type="entry name" value="DEAD_ATP_HELICASE"/>
    <property type="match status" value="1"/>
</dbReference>
<evidence type="ECO:0000313" key="16">
    <source>
        <dbReference type="EMBL" id="WWC87839.1"/>
    </source>
</evidence>
<evidence type="ECO:0000256" key="7">
    <source>
        <dbReference type="ARBA" id="ARBA00022840"/>
    </source>
</evidence>
<dbReference type="InterPro" id="IPR014001">
    <property type="entry name" value="Helicase_ATP-bd"/>
</dbReference>
<evidence type="ECO:0000256" key="4">
    <source>
        <dbReference type="ARBA" id="ARBA00022741"/>
    </source>
</evidence>
<evidence type="ECO:0000256" key="8">
    <source>
        <dbReference type="ARBA" id="ARBA00022884"/>
    </source>
</evidence>
<comment type="subcellular location">
    <subcellularLocation>
        <location evidence="1">Nucleus</location>
        <location evidence="1">Nucleolus</location>
    </subcellularLocation>
</comment>
<dbReference type="PANTHER" id="PTHR24031">
    <property type="entry name" value="RNA HELICASE"/>
    <property type="match status" value="1"/>
</dbReference>
<organism evidence="16 17">
    <name type="scientific">Kwoniella dendrophila CBS 6074</name>
    <dbReference type="NCBI Taxonomy" id="1295534"/>
    <lineage>
        <taxon>Eukaryota</taxon>
        <taxon>Fungi</taxon>
        <taxon>Dikarya</taxon>
        <taxon>Basidiomycota</taxon>
        <taxon>Agaricomycotina</taxon>
        <taxon>Tremellomycetes</taxon>
        <taxon>Tremellales</taxon>
        <taxon>Cryptococcaceae</taxon>
        <taxon>Kwoniella</taxon>
    </lineage>
</organism>
<feature type="short sequence motif" description="Q motif" evidence="9">
    <location>
        <begin position="15"/>
        <end position="43"/>
    </location>
</feature>
<evidence type="ECO:0000256" key="5">
    <source>
        <dbReference type="ARBA" id="ARBA00022801"/>
    </source>
</evidence>
<dbReference type="GO" id="GO:0016787">
    <property type="term" value="F:hydrolase activity"/>
    <property type="evidence" value="ECO:0007669"/>
    <property type="project" value="UniProtKB-KW"/>
</dbReference>
<feature type="domain" description="Helicase C-terminal" evidence="14">
    <location>
        <begin position="297"/>
        <end position="460"/>
    </location>
</feature>
<comment type="domain">
    <text evidence="11">The Q motif is unique to and characteristic of the DEAD box family of RNA helicases and controls ATP binding and hydrolysis.</text>
</comment>
<keyword evidence="3" id="KW-0698">rRNA processing</keyword>
<comment type="function">
    <text evidence="11">RNA helicase.</text>
</comment>
<feature type="compositionally biased region" description="Basic and acidic residues" evidence="12">
    <location>
        <begin position="714"/>
        <end position="734"/>
    </location>
</feature>
<feature type="domain" description="DEAD-box RNA helicase Q" evidence="15">
    <location>
        <begin position="15"/>
        <end position="43"/>
    </location>
</feature>
<evidence type="ECO:0000256" key="10">
    <source>
        <dbReference type="RuleBase" id="RU000492"/>
    </source>
</evidence>
<proteinExistence type="inferred from homology"/>
<evidence type="ECO:0000256" key="9">
    <source>
        <dbReference type="PROSITE-ProRule" id="PRU00552"/>
    </source>
</evidence>
<dbReference type="CDD" id="cd18787">
    <property type="entry name" value="SF2_C_DEAD"/>
    <property type="match status" value="1"/>
</dbReference>
<dbReference type="PROSITE" id="PS51195">
    <property type="entry name" value="Q_MOTIF"/>
    <property type="match status" value="1"/>
</dbReference>
<evidence type="ECO:0000256" key="2">
    <source>
        <dbReference type="ARBA" id="ARBA00022517"/>
    </source>
</evidence>
<dbReference type="Pfam" id="PF00270">
    <property type="entry name" value="DEAD"/>
    <property type="match status" value="2"/>
</dbReference>
<evidence type="ECO:0000259" key="14">
    <source>
        <dbReference type="PROSITE" id="PS51194"/>
    </source>
</evidence>
<dbReference type="RefSeq" id="XP_066074602.1">
    <property type="nucleotide sequence ID" value="XM_066218505.1"/>
</dbReference>
<evidence type="ECO:0000256" key="11">
    <source>
        <dbReference type="RuleBase" id="RU365068"/>
    </source>
</evidence>
<dbReference type="InterPro" id="IPR011545">
    <property type="entry name" value="DEAD/DEAH_box_helicase_dom"/>
</dbReference>
<keyword evidence="7 10" id="KW-0067">ATP-binding</keyword>
<evidence type="ECO:0000256" key="6">
    <source>
        <dbReference type="ARBA" id="ARBA00022806"/>
    </source>
</evidence>
<feature type="region of interest" description="Disordered" evidence="12">
    <location>
        <begin position="609"/>
        <end position="752"/>
    </location>
</feature>
<sequence>MDRPIGAAPAFGASWSSINPPLSPWIMDVVDKMGFTKMTPVQSGTIPRAIKNQDCVVEAVTGSGKTLSFVIPVLERISRRERKYRKGELAAVVIAPTRELATQIHDVFHHFLSSIQPKPKLEEETENGEGSGSSSNQRARSTSPDKSSTSTIYPLPILVTSGTPTPYETFSNLGSNILIGTPGRLASFLLSPRGNSIIRVSELDCLILDEADRLLSSPDHRRDVERIMKHLPKQRRTHLFSATMTDAVEEIIGLGLRNPVRIVVNLKDKKKIGEDQKERRTPTALQNTYLICRHAEKTLQLVRILQAEVKKNEAAKFVVFFSTCAAVDYFYRILSRLQIMSSYHLTSLHGDLPPKVREKALSNFVNHSSSNLSPAVLLCTDVAARGVDFPDIDVVIQYDPPTDPKSFSHRAGRTARAGRRGKAIVLLGKGREVDYIDFLSIRKIPLTKQSYLSASLDEIEIPDTVDEGALTLLSEIRKIILTDRELADKGAKAYVSSLRAYTKHEASFIFRLQDIDFHALAISYGLLRLPAMPEIKDWKRKREAYLKKRSEKSQNGEGEGHEEGHHGDGEANQDEREWLDWQDEEVDWDKFSYLSKTREQARLITLEKKQNEKPKTEKEIEELKAKRKIKNEMKESWSEQKERKLKKEERHDKRDKRKQAQWEIAQAEAQANGDDVSLGPIATLRASKKQKKLENNNNTNNDDAYGEDEDENEMDKMGTEWKSLKKEMKSEKNERKSKKQLNTGGGMFDDLD</sequence>
<dbReference type="Gene3D" id="3.40.50.300">
    <property type="entry name" value="P-loop containing nucleotide triphosphate hydrolases"/>
    <property type="match status" value="2"/>
</dbReference>
<comment type="similarity">
    <text evidence="10">Belongs to the DEAD box helicase family.</text>
</comment>
<dbReference type="GO" id="GO:0003723">
    <property type="term" value="F:RNA binding"/>
    <property type="evidence" value="ECO:0007669"/>
    <property type="project" value="UniProtKB-UniRule"/>
</dbReference>
<dbReference type="GO" id="GO:0003724">
    <property type="term" value="F:RNA helicase activity"/>
    <property type="evidence" value="ECO:0007669"/>
    <property type="project" value="UniProtKB-EC"/>
</dbReference>
<keyword evidence="2" id="KW-0690">Ribosome biogenesis</keyword>
<dbReference type="GeneID" id="91093405"/>
<keyword evidence="5 10" id="KW-0378">Hydrolase</keyword>
<feature type="compositionally biased region" description="Polar residues" evidence="12">
    <location>
        <begin position="137"/>
        <end position="150"/>
    </location>
</feature>
<keyword evidence="8 11" id="KW-0694">RNA-binding</keyword>
<dbReference type="PROSITE" id="PS51194">
    <property type="entry name" value="HELICASE_CTER"/>
    <property type="match status" value="1"/>
</dbReference>
<dbReference type="GO" id="GO:0005730">
    <property type="term" value="C:nucleolus"/>
    <property type="evidence" value="ECO:0007669"/>
    <property type="project" value="UniProtKB-SubCell"/>
</dbReference>
<dbReference type="Pfam" id="PF00271">
    <property type="entry name" value="Helicase_C"/>
    <property type="match status" value="1"/>
</dbReference>
<name>A0AAX4JR48_9TREE</name>
<dbReference type="PROSITE" id="PS51192">
    <property type="entry name" value="HELICASE_ATP_BIND_1"/>
    <property type="match status" value="1"/>
</dbReference>
<dbReference type="GO" id="GO:0005524">
    <property type="term" value="F:ATP binding"/>
    <property type="evidence" value="ECO:0007669"/>
    <property type="project" value="UniProtKB-UniRule"/>
</dbReference>
<reference evidence="16 17" key="1">
    <citation type="submission" date="2024-01" db="EMBL/GenBank/DDBJ databases">
        <title>Comparative genomics of Cryptococcus and Kwoniella reveals pathogenesis evolution and contrasting modes of karyotype evolution via chromosome fusion or intercentromeric recombination.</title>
        <authorList>
            <person name="Coelho M.A."/>
            <person name="David-Palma M."/>
            <person name="Shea T."/>
            <person name="Bowers K."/>
            <person name="McGinley-Smith S."/>
            <person name="Mohammad A.W."/>
            <person name="Gnirke A."/>
            <person name="Yurkov A.M."/>
            <person name="Nowrousian M."/>
            <person name="Sun S."/>
            <person name="Cuomo C.A."/>
            <person name="Heitman J."/>
        </authorList>
    </citation>
    <scope>NUCLEOTIDE SEQUENCE [LARGE SCALE GENOMIC DNA]</scope>
    <source>
        <strain evidence="16 17">CBS 6074</strain>
    </source>
</reference>
<evidence type="ECO:0000259" key="15">
    <source>
        <dbReference type="PROSITE" id="PS51195"/>
    </source>
</evidence>
<comment type="catalytic activity">
    <reaction evidence="11">
        <text>ATP + H2O = ADP + phosphate + H(+)</text>
        <dbReference type="Rhea" id="RHEA:13065"/>
        <dbReference type="ChEBI" id="CHEBI:15377"/>
        <dbReference type="ChEBI" id="CHEBI:15378"/>
        <dbReference type="ChEBI" id="CHEBI:30616"/>
        <dbReference type="ChEBI" id="CHEBI:43474"/>
        <dbReference type="ChEBI" id="CHEBI:456216"/>
        <dbReference type="EC" id="3.6.4.13"/>
    </reaction>
</comment>
<dbReference type="InterPro" id="IPR025313">
    <property type="entry name" value="SPB4-like_CTE"/>
</dbReference>
<evidence type="ECO:0000256" key="12">
    <source>
        <dbReference type="SAM" id="MobiDB-lite"/>
    </source>
</evidence>
<dbReference type="InterPro" id="IPR000629">
    <property type="entry name" value="RNA-helicase_DEAD-box_CS"/>
</dbReference>
<dbReference type="SMART" id="SM00487">
    <property type="entry name" value="DEXDc"/>
    <property type="match status" value="1"/>
</dbReference>
<dbReference type="Pfam" id="PF13959">
    <property type="entry name" value="CTE_SPB4"/>
    <property type="match status" value="1"/>
</dbReference>
<feature type="compositionally biased region" description="Acidic residues" evidence="12">
    <location>
        <begin position="704"/>
        <end position="713"/>
    </location>
</feature>